<evidence type="ECO:0008006" key="5">
    <source>
        <dbReference type="Google" id="ProtNLM"/>
    </source>
</evidence>
<name>A0A2H0UDW2_9BACT</name>
<keyword evidence="2" id="KW-0732">Signal</keyword>
<feature type="transmembrane region" description="Helical" evidence="1">
    <location>
        <begin position="96"/>
        <end position="113"/>
    </location>
</feature>
<feature type="signal peptide" evidence="2">
    <location>
        <begin position="1"/>
        <end position="28"/>
    </location>
</feature>
<keyword evidence="1" id="KW-0472">Membrane</keyword>
<dbReference type="AlphaFoldDB" id="A0A2H0UDW2"/>
<gene>
    <name evidence="3" type="ORF">COU16_03505</name>
</gene>
<feature type="transmembrane region" description="Helical" evidence="1">
    <location>
        <begin position="52"/>
        <end position="75"/>
    </location>
</feature>
<evidence type="ECO:0000256" key="1">
    <source>
        <dbReference type="SAM" id="Phobius"/>
    </source>
</evidence>
<proteinExistence type="predicted"/>
<keyword evidence="1" id="KW-1133">Transmembrane helix</keyword>
<evidence type="ECO:0000313" key="3">
    <source>
        <dbReference type="EMBL" id="PIR84613.1"/>
    </source>
</evidence>
<evidence type="ECO:0000256" key="2">
    <source>
        <dbReference type="SAM" id="SignalP"/>
    </source>
</evidence>
<organism evidence="3 4">
    <name type="scientific">Candidatus Kaiserbacteria bacterium CG10_big_fil_rev_8_21_14_0_10_47_16</name>
    <dbReference type="NCBI Taxonomy" id="1974608"/>
    <lineage>
        <taxon>Bacteria</taxon>
        <taxon>Candidatus Kaiseribacteriota</taxon>
    </lineage>
</organism>
<evidence type="ECO:0000313" key="4">
    <source>
        <dbReference type="Proteomes" id="UP000229344"/>
    </source>
</evidence>
<keyword evidence="1" id="KW-0812">Transmembrane</keyword>
<dbReference type="Proteomes" id="UP000229344">
    <property type="component" value="Unassembled WGS sequence"/>
</dbReference>
<protein>
    <recommendedName>
        <fullName evidence="5">DUF5671 domain-containing protein</fullName>
    </recommendedName>
</protein>
<dbReference type="EMBL" id="PFBI01000006">
    <property type="protein sequence ID" value="PIR84613.1"/>
    <property type="molecule type" value="Genomic_DNA"/>
</dbReference>
<comment type="caution">
    <text evidence="3">The sequence shown here is derived from an EMBL/GenBank/DDBJ whole genome shotgun (WGS) entry which is preliminary data.</text>
</comment>
<sequence length="320" mass="32790">MTYATRNILYITLSALFTFFVCASYALAAADPYVPLVGIPGVETTGKAGLTTYLNQLFILTIIGGALIAVVKISIAGFKWMMTDSMSTKGDARADITGALLGLGILLATYVVLNTINPDLTRLDVLRNAPATSYITPQNSNGGTGAAASAGVPQTIDSVTVSSDKSQAEALAEAQTAATSGDAAAECRAKGATPRIKPVLGDNYQVTANDIICPTAASDSGSKGYSGPNAKADADASVAACNEANGKGSSAQQLWGNEASYVVTCDWDVIAQNFSTKTTAEAAVKTCTTAGRAAEVKTAGFFSSGYTANCSSLTGEWPPK</sequence>
<accession>A0A2H0UDW2</accession>
<feature type="chain" id="PRO_5013856843" description="DUF5671 domain-containing protein" evidence="2">
    <location>
        <begin position="29"/>
        <end position="320"/>
    </location>
</feature>
<reference evidence="4" key="1">
    <citation type="submission" date="2017-09" db="EMBL/GenBank/DDBJ databases">
        <title>Depth-based differentiation of microbial function through sediment-hosted aquifers and enrichment of novel symbionts in the deep terrestrial subsurface.</title>
        <authorList>
            <person name="Probst A.J."/>
            <person name="Ladd B."/>
            <person name="Jarett J.K."/>
            <person name="Geller-Mcgrath D.E."/>
            <person name="Sieber C.M.K."/>
            <person name="Emerson J.B."/>
            <person name="Anantharaman K."/>
            <person name="Thomas B.C."/>
            <person name="Malmstrom R."/>
            <person name="Stieglmeier M."/>
            <person name="Klingl A."/>
            <person name="Woyke T."/>
            <person name="Ryan C.M."/>
            <person name="Banfield J.F."/>
        </authorList>
    </citation>
    <scope>NUCLEOTIDE SEQUENCE [LARGE SCALE GENOMIC DNA]</scope>
</reference>